<evidence type="ECO:0000256" key="3">
    <source>
        <dbReference type="ARBA" id="ARBA00023125"/>
    </source>
</evidence>
<dbReference type="InterPro" id="IPR005119">
    <property type="entry name" value="LysR_subst-bd"/>
</dbReference>
<keyword evidence="7" id="KW-1185">Reference proteome</keyword>
<dbReference type="EMBL" id="LAQT01000004">
    <property type="protein sequence ID" value="KPC53844.1"/>
    <property type="molecule type" value="Genomic_DNA"/>
</dbReference>
<dbReference type="CDD" id="cd08422">
    <property type="entry name" value="PBP2_CrgA_like"/>
    <property type="match status" value="1"/>
</dbReference>
<evidence type="ECO:0000256" key="4">
    <source>
        <dbReference type="ARBA" id="ARBA00023163"/>
    </source>
</evidence>
<sequence>MDRFASMSVFVRVVERGSFAAAAEASGMTATMVGNHVRALEHLLGATLINRTTRRQHLTDTGRGYYEQCVSILAQLQAAEIDARDARTRPRGRLRISAPVIYGTCRIAPALDTYLARYPDVQVELILNDRWVDLMHEGFDAAIRVGVLPDSNLIARPLQPSARVVCAAPTYLAQYGTPAAPPDLLHHQCLAFRFNGGPERDWRFKMADGAEQRIHVPGRLDISEGHALREAALAGLGIARLPEMMLEHDLAAGRLVRLFAELPTYTFPVHLVYLPERKLSAKLASFIEFVVSRFGEAQRSSLTRARSDG</sequence>
<dbReference type="PANTHER" id="PTHR30537:SF5">
    <property type="entry name" value="HTH-TYPE TRANSCRIPTIONAL ACTIVATOR TTDR-RELATED"/>
    <property type="match status" value="1"/>
</dbReference>
<protein>
    <submittedName>
        <fullName evidence="6">HTH-type transcriptional regulator DmlR</fullName>
    </submittedName>
</protein>
<dbReference type="GO" id="GO:0006351">
    <property type="term" value="P:DNA-templated transcription"/>
    <property type="evidence" value="ECO:0007669"/>
    <property type="project" value="TreeGrafter"/>
</dbReference>
<dbReference type="STRING" id="857265.WG78_06965"/>
<reference evidence="6 7" key="1">
    <citation type="submission" date="2015-07" db="EMBL/GenBank/DDBJ databases">
        <title>Draft genome sequence of the Amantichitinum ursilacus IGB-41, a new chitin-degrading bacterium.</title>
        <authorList>
            <person name="Kirstahler P."/>
            <person name="Guenther M."/>
            <person name="Grumaz C."/>
            <person name="Rupp S."/>
            <person name="Zibek S."/>
            <person name="Sohn K."/>
        </authorList>
    </citation>
    <scope>NUCLEOTIDE SEQUENCE [LARGE SCALE GENOMIC DNA]</scope>
    <source>
        <strain evidence="6 7">IGB-41</strain>
    </source>
</reference>
<keyword evidence="3" id="KW-0238">DNA-binding</keyword>
<dbReference type="Gene3D" id="1.10.10.10">
    <property type="entry name" value="Winged helix-like DNA-binding domain superfamily/Winged helix DNA-binding domain"/>
    <property type="match status" value="1"/>
</dbReference>
<proteinExistence type="inferred from homology"/>
<dbReference type="GO" id="GO:0043565">
    <property type="term" value="F:sequence-specific DNA binding"/>
    <property type="evidence" value="ECO:0007669"/>
    <property type="project" value="TreeGrafter"/>
</dbReference>
<evidence type="ECO:0000256" key="1">
    <source>
        <dbReference type="ARBA" id="ARBA00009437"/>
    </source>
</evidence>
<dbReference type="InterPro" id="IPR058163">
    <property type="entry name" value="LysR-type_TF_proteobact-type"/>
</dbReference>
<dbReference type="InterPro" id="IPR036390">
    <property type="entry name" value="WH_DNA-bd_sf"/>
</dbReference>
<evidence type="ECO:0000259" key="5">
    <source>
        <dbReference type="PROSITE" id="PS50931"/>
    </source>
</evidence>
<dbReference type="OrthoDB" id="9178040at2"/>
<gene>
    <name evidence="6" type="primary">dmlR_14</name>
    <name evidence="6" type="ORF">WG78_06965</name>
</gene>
<feature type="domain" description="HTH lysR-type" evidence="5">
    <location>
        <begin position="1"/>
        <end position="59"/>
    </location>
</feature>
<accession>A0A0N0GPM2</accession>
<dbReference type="Gene3D" id="3.40.190.290">
    <property type="match status" value="1"/>
</dbReference>
<evidence type="ECO:0000313" key="7">
    <source>
        <dbReference type="Proteomes" id="UP000037939"/>
    </source>
</evidence>
<dbReference type="AlphaFoldDB" id="A0A0N0GPM2"/>
<dbReference type="PATRIC" id="fig|857265.3.peg.1431"/>
<dbReference type="InterPro" id="IPR000847">
    <property type="entry name" value="LysR_HTH_N"/>
</dbReference>
<dbReference type="GO" id="GO:0003700">
    <property type="term" value="F:DNA-binding transcription factor activity"/>
    <property type="evidence" value="ECO:0007669"/>
    <property type="project" value="InterPro"/>
</dbReference>
<dbReference type="FunFam" id="3.40.190.290:FF:000001">
    <property type="entry name" value="Transcriptional regulator, LysR family"/>
    <property type="match status" value="1"/>
</dbReference>
<keyword evidence="4" id="KW-0804">Transcription</keyword>
<dbReference type="FunFam" id="1.10.10.10:FF:000001">
    <property type="entry name" value="LysR family transcriptional regulator"/>
    <property type="match status" value="1"/>
</dbReference>
<dbReference type="RefSeq" id="WP_053937084.1">
    <property type="nucleotide sequence ID" value="NZ_LAQT01000004.1"/>
</dbReference>
<dbReference type="InterPro" id="IPR036388">
    <property type="entry name" value="WH-like_DNA-bd_sf"/>
</dbReference>
<dbReference type="Pfam" id="PF03466">
    <property type="entry name" value="LysR_substrate"/>
    <property type="match status" value="1"/>
</dbReference>
<dbReference type="Proteomes" id="UP000037939">
    <property type="component" value="Unassembled WGS sequence"/>
</dbReference>
<dbReference type="PROSITE" id="PS50931">
    <property type="entry name" value="HTH_LYSR"/>
    <property type="match status" value="1"/>
</dbReference>
<comment type="caution">
    <text evidence="6">The sequence shown here is derived from an EMBL/GenBank/DDBJ whole genome shotgun (WGS) entry which is preliminary data.</text>
</comment>
<dbReference type="SUPFAM" id="SSF53850">
    <property type="entry name" value="Periplasmic binding protein-like II"/>
    <property type="match status" value="1"/>
</dbReference>
<dbReference type="SUPFAM" id="SSF46785">
    <property type="entry name" value="Winged helix' DNA-binding domain"/>
    <property type="match status" value="1"/>
</dbReference>
<keyword evidence="2" id="KW-0805">Transcription regulation</keyword>
<comment type="similarity">
    <text evidence="1">Belongs to the LysR transcriptional regulatory family.</text>
</comment>
<evidence type="ECO:0000256" key="2">
    <source>
        <dbReference type="ARBA" id="ARBA00023015"/>
    </source>
</evidence>
<name>A0A0N0GPM2_9NEIS</name>
<dbReference type="Pfam" id="PF00126">
    <property type="entry name" value="HTH_1"/>
    <property type="match status" value="1"/>
</dbReference>
<evidence type="ECO:0000313" key="6">
    <source>
        <dbReference type="EMBL" id="KPC53844.1"/>
    </source>
</evidence>
<dbReference type="PANTHER" id="PTHR30537">
    <property type="entry name" value="HTH-TYPE TRANSCRIPTIONAL REGULATOR"/>
    <property type="match status" value="1"/>
</dbReference>
<organism evidence="6 7">
    <name type="scientific">Amantichitinum ursilacus</name>
    <dbReference type="NCBI Taxonomy" id="857265"/>
    <lineage>
        <taxon>Bacteria</taxon>
        <taxon>Pseudomonadati</taxon>
        <taxon>Pseudomonadota</taxon>
        <taxon>Betaproteobacteria</taxon>
        <taxon>Neisseriales</taxon>
        <taxon>Chitinibacteraceae</taxon>
        <taxon>Amantichitinum</taxon>
    </lineage>
</organism>